<proteinExistence type="predicted"/>
<dbReference type="AlphaFoldDB" id="A0A6C0HMT5"/>
<keyword evidence="1" id="KW-0812">Transmembrane</keyword>
<keyword evidence="1" id="KW-0472">Membrane</keyword>
<dbReference type="EMBL" id="MN739993">
    <property type="protein sequence ID" value="QHT81952.1"/>
    <property type="molecule type" value="Genomic_DNA"/>
</dbReference>
<keyword evidence="1" id="KW-1133">Transmembrane helix</keyword>
<sequence length="144" mass="16709">MKATIKASMKSNRLEKVGTLFNLDNAVGLILAFLILLQIEPPLWWVNQLNQPLSILALLGITLFLFLTMNPVVGLLFMIYIYELLRQNMWADQARNDELARMNPRNPMSVEEYIIERSDYSRIKNQNENNDSEVEPILEKLLTK</sequence>
<protein>
    <submittedName>
        <fullName evidence="2">Uncharacterized protein</fullName>
    </submittedName>
</protein>
<evidence type="ECO:0000313" key="2">
    <source>
        <dbReference type="EMBL" id="QHT81952.1"/>
    </source>
</evidence>
<feature type="transmembrane region" description="Helical" evidence="1">
    <location>
        <begin position="55"/>
        <end position="82"/>
    </location>
</feature>
<organism evidence="2">
    <name type="scientific">viral metagenome</name>
    <dbReference type="NCBI Taxonomy" id="1070528"/>
    <lineage>
        <taxon>unclassified sequences</taxon>
        <taxon>metagenomes</taxon>
        <taxon>organismal metagenomes</taxon>
    </lineage>
</organism>
<feature type="transmembrane region" description="Helical" evidence="1">
    <location>
        <begin position="20"/>
        <end position="39"/>
    </location>
</feature>
<evidence type="ECO:0000256" key="1">
    <source>
        <dbReference type="SAM" id="Phobius"/>
    </source>
</evidence>
<name>A0A6C0HMT5_9ZZZZ</name>
<reference evidence="2" key="1">
    <citation type="journal article" date="2020" name="Nature">
        <title>Giant virus diversity and host interactions through global metagenomics.</title>
        <authorList>
            <person name="Schulz F."/>
            <person name="Roux S."/>
            <person name="Paez-Espino D."/>
            <person name="Jungbluth S."/>
            <person name="Walsh D.A."/>
            <person name="Denef V.J."/>
            <person name="McMahon K.D."/>
            <person name="Konstantinidis K.T."/>
            <person name="Eloe-Fadrosh E.A."/>
            <person name="Kyrpides N.C."/>
            <person name="Woyke T."/>
        </authorList>
    </citation>
    <scope>NUCLEOTIDE SEQUENCE</scope>
    <source>
        <strain evidence="2">GVMAG-M-3300023184-160</strain>
    </source>
</reference>
<accession>A0A6C0HMT5</accession>